<feature type="region of interest" description="Disordered" evidence="2">
    <location>
        <begin position="110"/>
        <end position="129"/>
    </location>
</feature>
<protein>
    <submittedName>
        <fullName evidence="4">BRO1-domain-containing protein</fullName>
    </submittedName>
</protein>
<sequence length="880" mass="96461">MPKNILAIPQKRTPALSKALSSAIRTYISQHYTDTHPDAFANDVRDFCRHRDDLASIEVHTSAIDTALRYHAQLVFFATKFPSNIGLSFPWTLSCPSSLPSWTSGIQGALESSASAESGPQSGTSYATADTVAHPDTNYERANVLFTLASLYSALGCAEARSDKESIKRATAWFQSAAGVVQHILDNLVGEIRHLKPPSSDFNESLLRCLRDLMLAQAQECFWQKAVVDKLKDATIAKLAEKVSEFYASALEAATGTAEESNVSTDALARPTLPSGWESHITVKRYHFAAAAQFRKACDDLASNRYGDELGRLKVAEIHVKKALDSARRGVSEAITSDLKSLQQIIATNIQRGTRDNDLIYLEPVTSATNLAPIQAAAMVKPVVPAEIADPIPLLRERPAPALGKPLFAELVPYAVHMAISIYDDRKDSLVRDRVGNRRDELDAIATSTLQSLNLPGSLQALEQPMGLPPALLRKHEEVVAEGGIDRLHRIARDVARIAVTDRDILSEALALIEAEEREDENVRASFTSKGWSRPSSNQINQELKAQAAQYHDTLIKAAASDEVVRKKLDDWQDLIGVLSVQVADLEAFVPTSNPSIAASSSAGTGQTSDAQVHAIRALRVEMENLDDLLDSRAACLTEAKALASQDDIRSLVMREAAAISSSSSRVGSADTASMSLIAADFEDLFDRQLAKYSRFVQDLETSAASQTELLSRITERNQEFVKARKSDPRLQQRERALQNLDAAYVKYRELSSNLIEGLEFYNSLAKILSAFRDQIKDWARARQIDLHYLVHQLGATSISSDAQQSESVPQHHNNVPQSSPQPQPASPTKRTTRSSRSKQSKQQQQSEPPQPSSLPPSPPQPQQPQWGAFPGGKIQFADD</sequence>
<evidence type="ECO:0000256" key="1">
    <source>
        <dbReference type="ARBA" id="ARBA00038154"/>
    </source>
</evidence>
<dbReference type="PANTHER" id="PTHR23030">
    <property type="entry name" value="PCD6 INTERACTING PROTEIN-RELATED"/>
    <property type="match status" value="1"/>
</dbReference>
<feature type="region of interest" description="Disordered" evidence="2">
    <location>
        <begin position="801"/>
        <end position="880"/>
    </location>
</feature>
<dbReference type="PROSITE" id="PS51180">
    <property type="entry name" value="BRO1"/>
    <property type="match status" value="1"/>
</dbReference>
<dbReference type="SMART" id="SM01041">
    <property type="entry name" value="BRO1"/>
    <property type="match status" value="1"/>
</dbReference>
<comment type="similarity">
    <text evidence="1">Belongs to the palA/RIM20 family.</text>
</comment>
<dbReference type="EMBL" id="KZ819203">
    <property type="protein sequence ID" value="PWY97686.1"/>
    <property type="molecule type" value="Genomic_DNA"/>
</dbReference>
<feature type="compositionally biased region" description="Polar residues" evidence="2">
    <location>
        <begin position="119"/>
        <end position="128"/>
    </location>
</feature>
<evidence type="ECO:0000259" key="3">
    <source>
        <dbReference type="PROSITE" id="PS51180"/>
    </source>
</evidence>
<feature type="compositionally biased region" description="Polar residues" evidence="2">
    <location>
        <begin position="801"/>
        <end position="816"/>
    </location>
</feature>
<organism evidence="4 5">
    <name type="scientific">Testicularia cyperi</name>
    <dbReference type="NCBI Taxonomy" id="1882483"/>
    <lineage>
        <taxon>Eukaryota</taxon>
        <taxon>Fungi</taxon>
        <taxon>Dikarya</taxon>
        <taxon>Basidiomycota</taxon>
        <taxon>Ustilaginomycotina</taxon>
        <taxon>Ustilaginomycetes</taxon>
        <taxon>Ustilaginales</taxon>
        <taxon>Anthracoideaceae</taxon>
        <taxon>Testicularia</taxon>
    </lineage>
</organism>
<evidence type="ECO:0000256" key="2">
    <source>
        <dbReference type="SAM" id="MobiDB-lite"/>
    </source>
</evidence>
<dbReference type="STRING" id="1882483.A0A317XHG9"/>
<dbReference type="Gene3D" id="1.25.40.280">
    <property type="entry name" value="alix/aip1 like domains"/>
    <property type="match status" value="1"/>
</dbReference>
<keyword evidence="5" id="KW-1185">Reference proteome</keyword>
<dbReference type="InterPro" id="IPR038499">
    <property type="entry name" value="BRO1_sf"/>
</dbReference>
<name>A0A317XHG9_9BASI</name>
<dbReference type="AlphaFoldDB" id="A0A317XHG9"/>
<dbReference type="Gene3D" id="1.20.120.560">
    <property type="entry name" value="alix/aip1 in complex with the ypdl late domain"/>
    <property type="match status" value="1"/>
</dbReference>
<dbReference type="PANTHER" id="PTHR23030:SF39">
    <property type="entry name" value="PROGRAMMED CELL DEATH 6-INTERACTING PROTEIN"/>
    <property type="match status" value="1"/>
</dbReference>
<evidence type="ECO:0000313" key="4">
    <source>
        <dbReference type="EMBL" id="PWY97686.1"/>
    </source>
</evidence>
<proteinExistence type="inferred from homology"/>
<dbReference type="CDD" id="cd09241">
    <property type="entry name" value="BRO1_ScRim20-like"/>
    <property type="match status" value="1"/>
</dbReference>
<dbReference type="Pfam" id="PF13949">
    <property type="entry name" value="ALIX_LYPXL_bnd"/>
    <property type="match status" value="1"/>
</dbReference>
<dbReference type="Pfam" id="PF03097">
    <property type="entry name" value="BRO1"/>
    <property type="match status" value="1"/>
</dbReference>
<feature type="compositionally biased region" description="Pro residues" evidence="2">
    <location>
        <begin position="849"/>
        <end position="863"/>
    </location>
</feature>
<feature type="compositionally biased region" description="Basic residues" evidence="2">
    <location>
        <begin position="831"/>
        <end position="840"/>
    </location>
</feature>
<dbReference type="Gene3D" id="1.20.140.50">
    <property type="entry name" value="alix/aip1 like domains"/>
    <property type="match status" value="1"/>
</dbReference>
<dbReference type="InterPro" id="IPR025304">
    <property type="entry name" value="ALIX_V_dom"/>
</dbReference>
<dbReference type="Proteomes" id="UP000246740">
    <property type="component" value="Unassembled WGS sequence"/>
</dbReference>
<reference evidence="4 5" key="1">
    <citation type="journal article" date="2018" name="Mol. Biol. Evol.">
        <title>Broad Genomic Sampling Reveals a Smut Pathogenic Ancestry of the Fungal Clade Ustilaginomycotina.</title>
        <authorList>
            <person name="Kijpornyongpan T."/>
            <person name="Mondo S.J."/>
            <person name="Barry K."/>
            <person name="Sandor L."/>
            <person name="Lee J."/>
            <person name="Lipzen A."/>
            <person name="Pangilinan J."/>
            <person name="LaButti K."/>
            <person name="Hainaut M."/>
            <person name="Henrissat B."/>
            <person name="Grigoriev I.V."/>
            <person name="Spatafora J.W."/>
            <person name="Aime M.C."/>
        </authorList>
    </citation>
    <scope>NUCLEOTIDE SEQUENCE [LARGE SCALE GENOMIC DNA]</scope>
    <source>
        <strain evidence="4 5">MCA 3645</strain>
    </source>
</reference>
<dbReference type="GO" id="GO:0005768">
    <property type="term" value="C:endosome"/>
    <property type="evidence" value="ECO:0007669"/>
    <property type="project" value="TreeGrafter"/>
</dbReference>
<accession>A0A317XHG9</accession>
<feature type="domain" description="BRO1" evidence="3">
    <location>
        <begin position="4"/>
        <end position="446"/>
    </location>
</feature>
<evidence type="ECO:0000313" key="5">
    <source>
        <dbReference type="Proteomes" id="UP000246740"/>
    </source>
</evidence>
<dbReference type="InterPro" id="IPR004328">
    <property type="entry name" value="BRO1_dom"/>
</dbReference>
<gene>
    <name evidence="4" type="ORF">BCV70DRAFT_202631</name>
</gene>
<dbReference type="OrthoDB" id="64867at2759"/>
<dbReference type="InParanoid" id="A0A317XHG9"/>